<keyword evidence="2" id="KW-1185">Reference proteome</keyword>
<sequence>MCKHEVVLIELRYNKKSKLNSPLIISWLNGLEQQSSTFNFTVLCRVTSTANLFKLIKSKNVVAYTEKTQSLTPQKPFFSVKSEKKRKRSGEKVFLFTVIAFLEANFNILRSPEAEILSNIPILFLPLSSGPH</sequence>
<proteinExistence type="predicted"/>
<evidence type="ECO:0000313" key="1">
    <source>
        <dbReference type="EMBL" id="GIY70098.1"/>
    </source>
</evidence>
<dbReference type="AlphaFoldDB" id="A0AAV4VKP1"/>
<dbReference type="Proteomes" id="UP001054837">
    <property type="component" value="Unassembled WGS sequence"/>
</dbReference>
<reference evidence="1 2" key="1">
    <citation type="submission" date="2021-06" db="EMBL/GenBank/DDBJ databases">
        <title>Caerostris darwini draft genome.</title>
        <authorList>
            <person name="Kono N."/>
            <person name="Arakawa K."/>
        </authorList>
    </citation>
    <scope>NUCLEOTIDE SEQUENCE [LARGE SCALE GENOMIC DNA]</scope>
</reference>
<protein>
    <submittedName>
        <fullName evidence="1">Uncharacterized protein</fullName>
    </submittedName>
</protein>
<organism evidence="1 2">
    <name type="scientific">Caerostris darwini</name>
    <dbReference type="NCBI Taxonomy" id="1538125"/>
    <lineage>
        <taxon>Eukaryota</taxon>
        <taxon>Metazoa</taxon>
        <taxon>Ecdysozoa</taxon>
        <taxon>Arthropoda</taxon>
        <taxon>Chelicerata</taxon>
        <taxon>Arachnida</taxon>
        <taxon>Araneae</taxon>
        <taxon>Araneomorphae</taxon>
        <taxon>Entelegynae</taxon>
        <taxon>Araneoidea</taxon>
        <taxon>Araneidae</taxon>
        <taxon>Caerostris</taxon>
    </lineage>
</organism>
<gene>
    <name evidence="1" type="ORF">CDAR_540931</name>
</gene>
<comment type="caution">
    <text evidence="1">The sequence shown here is derived from an EMBL/GenBank/DDBJ whole genome shotgun (WGS) entry which is preliminary data.</text>
</comment>
<accession>A0AAV4VKP1</accession>
<dbReference type="EMBL" id="BPLQ01013133">
    <property type="protein sequence ID" value="GIY70098.1"/>
    <property type="molecule type" value="Genomic_DNA"/>
</dbReference>
<name>A0AAV4VKP1_9ARAC</name>
<evidence type="ECO:0000313" key="2">
    <source>
        <dbReference type="Proteomes" id="UP001054837"/>
    </source>
</evidence>